<dbReference type="InterPro" id="IPR008775">
    <property type="entry name" value="Phytyl_CoA_dOase-like"/>
</dbReference>
<dbReference type="GO" id="GO:0046872">
    <property type="term" value="F:metal ion binding"/>
    <property type="evidence" value="ECO:0007669"/>
    <property type="project" value="UniProtKB-ARBA"/>
</dbReference>
<dbReference type="Pfam" id="PF05721">
    <property type="entry name" value="PhyH"/>
    <property type="match status" value="1"/>
</dbReference>
<organism evidence="1">
    <name type="scientific">marine metagenome</name>
    <dbReference type="NCBI Taxonomy" id="408172"/>
    <lineage>
        <taxon>unclassified sequences</taxon>
        <taxon>metagenomes</taxon>
        <taxon>ecological metagenomes</taxon>
    </lineage>
</organism>
<accession>A0A382BNX6</accession>
<sequence length="321" mass="35432">MANHAPRVRTSRSRTPRTSAFQGGMLLFPTLQEIKMSDVAPDMQEIMTNFMSVMHAPTVPAVDIAPDLAPRIAEFGLENNCRQLADEGYTVVQDVAPPEFFARLRKTILEKANPYGSLLADKDPVFAEAALNPKLGALAEFSVGGGFLLSNEATTVREPNEPSLDIDLHADQAWVPAPFPEHNLFLTCCWATDDFTLESGATMVVPGSHRHRRMPTMEEVAEKDGAIAIECPAGSAAVWDGSVWHGNWPRTIPGQRVVLHVSYTRLMMRPMESYPPEIEEQLIVEHGDGMAQLLGRHDFLAKPEGKSDLQRFYNAIANSRA</sequence>
<protein>
    <recommendedName>
        <fullName evidence="2">Phytanoyl-CoA dioxygenase family protein</fullName>
    </recommendedName>
</protein>
<reference evidence="1" key="1">
    <citation type="submission" date="2018-05" db="EMBL/GenBank/DDBJ databases">
        <authorList>
            <person name="Lanie J.A."/>
            <person name="Ng W.-L."/>
            <person name="Kazmierczak K.M."/>
            <person name="Andrzejewski T.M."/>
            <person name="Davidsen T.M."/>
            <person name="Wayne K.J."/>
            <person name="Tettelin H."/>
            <person name="Glass J.I."/>
            <person name="Rusch D."/>
            <person name="Podicherti R."/>
            <person name="Tsui H.-C.T."/>
            <person name="Winkler M.E."/>
        </authorList>
    </citation>
    <scope>NUCLEOTIDE SEQUENCE</scope>
</reference>
<dbReference type="PANTHER" id="PTHR20883">
    <property type="entry name" value="PHYTANOYL-COA DIOXYGENASE DOMAIN CONTAINING 1"/>
    <property type="match status" value="1"/>
</dbReference>
<dbReference type="GO" id="GO:0016491">
    <property type="term" value="F:oxidoreductase activity"/>
    <property type="evidence" value="ECO:0007669"/>
    <property type="project" value="UniProtKB-ARBA"/>
</dbReference>
<dbReference type="SUPFAM" id="SSF51197">
    <property type="entry name" value="Clavaminate synthase-like"/>
    <property type="match status" value="1"/>
</dbReference>
<evidence type="ECO:0000313" key="1">
    <source>
        <dbReference type="EMBL" id="SVB15536.1"/>
    </source>
</evidence>
<dbReference type="EMBL" id="UINC01030706">
    <property type="protein sequence ID" value="SVB15536.1"/>
    <property type="molecule type" value="Genomic_DNA"/>
</dbReference>
<name>A0A382BNX6_9ZZZZ</name>
<proteinExistence type="predicted"/>
<dbReference type="Gene3D" id="2.60.120.620">
    <property type="entry name" value="q2cbj1_9rhob like domain"/>
    <property type="match status" value="1"/>
</dbReference>
<evidence type="ECO:0008006" key="2">
    <source>
        <dbReference type="Google" id="ProtNLM"/>
    </source>
</evidence>
<dbReference type="AlphaFoldDB" id="A0A382BNX6"/>
<dbReference type="PANTHER" id="PTHR20883:SF48">
    <property type="entry name" value="ECTOINE DIOXYGENASE"/>
    <property type="match status" value="1"/>
</dbReference>
<gene>
    <name evidence="1" type="ORF">METZ01_LOCUS168390</name>
</gene>